<dbReference type="OrthoDB" id="5180791at2"/>
<evidence type="ECO:0000313" key="4">
    <source>
        <dbReference type="Proteomes" id="UP000237752"/>
    </source>
</evidence>
<name>A0A2T0ZXR6_9ACTN</name>
<dbReference type="InterPro" id="IPR021421">
    <property type="entry name" value="DUF3071"/>
</dbReference>
<evidence type="ECO:0000256" key="1">
    <source>
        <dbReference type="SAM" id="MobiDB-lite"/>
    </source>
</evidence>
<dbReference type="InterPro" id="IPR047682">
    <property type="entry name" value="SepH-like"/>
</dbReference>
<feature type="compositionally biased region" description="Acidic residues" evidence="1">
    <location>
        <begin position="301"/>
        <end position="311"/>
    </location>
</feature>
<protein>
    <recommendedName>
        <fullName evidence="2">DUF3071 domain-containing protein</fullName>
    </recommendedName>
</protein>
<dbReference type="EMBL" id="PVUE01000011">
    <property type="protein sequence ID" value="PRZ41145.1"/>
    <property type="molecule type" value="Genomic_DNA"/>
</dbReference>
<sequence>MRPLRFVALSEDGKHFVLAPDVPEAIDSGERFVVAIDDRLRAAARGDLSRMGQIELELESQLRPKEIQARIRAGETPDAVAAAAGIRIERVMSYAYPVLEERKQIALRAQTARVRIDDSNTAQPTLIELISDRLLIGGNADKAIDWDARRLPDGQWEVSSTWSAPDKTVTAHWRFDTTTRTVFPGNKDTIAMVEPPPRLSAVPTPVDDPSLDETPTGPIPLVRDDTPAPPEPIRRPRKRAQQAIPREVPLEQLFLTDELADASDPGQLGNAGRRQELREDPEDTGHAEFDLPDKADTHEPDESDSADASDSEDTHTGGKDKKPRIPSWDDIVFGVKRRK</sequence>
<keyword evidence="4" id="KW-1185">Reference proteome</keyword>
<reference evidence="3 4" key="1">
    <citation type="submission" date="2018-03" db="EMBL/GenBank/DDBJ databases">
        <title>Genomic Encyclopedia of Archaeal and Bacterial Type Strains, Phase II (KMG-II): from individual species to whole genera.</title>
        <authorList>
            <person name="Goeker M."/>
        </authorList>
    </citation>
    <scope>NUCLEOTIDE SEQUENCE [LARGE SCALE GENOMIC DNA]</scope>
    <source>
        <strain evidence="3 4">DSM 100065</strain>
    </source>
</reference>
<evidence type="ECO:0000259" key="2">
    <source>
        <dbReference type="Pfam" id="PF11268"/>
    </source>
</evidence>
<accession>A0A2T0ZXR6</accession>
<gene>
    <name evidence="3" type="ORF">CLV47_11121</name>
</gene>
<dbReference type="Pfam" id="PF11268">
    <property type="entry name" value="DUF3071"/>
    <property type="match status" value="1"/>
</dbReference>
<proteinExistence type="predicted"/>
<comment type="caution">
    <text evidence="3">The sequence shown here is derived from an EMBL/GenBank/DDBJ whole genome shotgun (WGS) entry which is preliminary data.</text>
</comment>
<dbReference type="Proteomes" id="UP000237752">
    <property type="component" value="Unassembled WGS sequence"/>
</dbReference>
<dbReference type="RefSeq" id="WP_106349531.1">
    <property type="nucleotide sequence ID" value="NZ_PVUE01000011.1"/>
</dbReference>
<dbReference type="NCBIfam" id="NF040712">
    <property type="entry name" value="SepH"/>
    <property type="match status" value="1"/>
</dbReference>
<organism evidence="3 4">
    <name type="scientific">Antricoccus suffuscus</name>
    <dbReference type="NCBI Taxonomy" id="1629062"/>
    <lineage>
        <taxon>Bacteria</taxon>
        <taxon>Bacillati</taxon>
        <taxon>Actinomycetota</taxon>
        <taxon>Actinomycetes</taxon>
        <taxon>Geodermatophilales</taxon>
        <taxon>Antricoccaceae</taxon>
        <taxon>Antricoccus</taxon>
    </lineage>
</organism>
<feature type="domain" description="DUF3071" evidence="2">
    <location>
        <begin position="1"/>
        <end position="175"/>
    </location>
</feature>
<feature type="compositionally biased region" description="Basic and acidic residues" evidence="1">
    <location>
        <begin position="273"/>
        <end position="300"/>
    </location>
</feature>
<dbReference type="AlphaFoldDB" id="A0A2T0ZXR6"/>
<evidence type="ECO:0000313" key="3">
    <source>
        <dbReference type="EMBL" id="PRZ41145.1"/>
    </source>
</evidence>
<feature type="region of interest" description="Disordered" evidence="1">
    <location>
        <begin position="187"/>
        <end position="339"/>
    </location>
</feature>